<dbReference type="Pfam" id="PF19124">
    <property type="entry name" value="DUF5808"/>
    <property type="match status" value="1"/>
</dbReference>
<organism evidence="3 4">
    <name type="scientific">Mucilaginibacter pankratovii</name>
    <dbReference type="NCBI Taxonomy" id="2772110"/>
    <lineage>
        <taxon>Bacteria</taxon>
        <taxon>Pseudomonadati</taxon>
        <taxon>Bacteroidota</taxon>
        <taxon>Sphingobacteriia</taxon>
        <taxon>Sphingobacteriales</taxon>
        <taxon>Sphingobacteriaceae</taxon>
        <taxon>Mucilaginibacter</taxon>
    </lineage>
</organism>
<name>A0ABR7WX26_9SPHI</name>
<feature type="transmembrane region" description="Helical" evidence="1">
    <location>
        <begin position="44"/>
        <end position="63"/>
    </location>
</feature>
<reference evidence="3 4" key="1">
    <citation type="submission" date="2020-09" db="EMBL/GenBank/DDBJ databases">
        <title>Novel species of Mucilaginibacter isolated from a glacier on the Tibetan Plateau.</title>
        <authorList>
            <person name="Liu Q."/>
            <person name="Xin Y.-H."/>
        </authorList>
    </citation>
    <scope>NUCLEOTIDE SEQUENCE [LARGE SCALE GENOMIC DNA]</scope>
    <source>
        <strain evidence="3 4">ZT4R22</strain>
    </source>
</reference>
<keyword evidence="4" id="KW-1185">Reference proteome</keyword>
<feature type="domain" description="DUF5808" evidence="2">
    <location>
        <begin position="21"/>
        <end position="46"/>
    </location>
</feature>
<gene>
    <name evidence="3" type="ORF">IDJ77_23750</name>
</gene>
<proteinExistence type="predicted"/>
<dbReference type="Proteomes" id="UP000606600">
    <property type="component" value="Unassembled WGS sequence"/>
</dbReference>
<accession>A0ABR7WX26</accession>
<comment type="caution">
    <text evidence="3">The sequence shown here is derived from an EMBL/GenBank/DDBJ whole genome shotgun (WGS) entry which is preliminary data.</text>
</comment>
<sequence length="64" mass="7547">MNELEKKDASHWIWGLIYYNPADPKLVVPKRFGWGWTFNFAHKGSWIFILMVVGIIIAIKMLVR</sequence>
<protein>
    <recommendedName>
        <fullName evidence="2">DUF5808 domain-containing protein</fullName>
    </recommendedName>
</protein>
<evidence type="ECO:0000259" key="2">
    <source>
        <dbReference type="Pfam" id="PF19124"/>
    </source>
</evidence>
<evidence type="ECO:0000313" key="4">
    <source>
        <dbReference type="Proteomes" id="UP000606600"/>
    </source>
</evidence>
<evidence type="ECO:0000313" key="3">
    <source>
        <dbReference type="EMBL" id="MBD1366845.1"/>
    </source>
</evidence>
<keyword evidence="1" id="KW-0472">Membrane</keyword>
<keyword evidence="1" id="KW-1133">Transmembrane helix</keyword>
<dbReference type="InterPro" id="IPR043831">
    <property type="entry name" value="DUF5808"/>
</dbReference>
<evidence type="ECO:0000256" key="1">
    <source>
        <dbReference type="SAM" id="Phobius"/>
    </source>
</evidence>
<keyword evidence="1" id="KW-0812">Transmembrane</keyword>
<dbReference type="EMBL" id="JACWMY010000015">
    <property type="protein sequence ID" value="MBD1366845.1"/>
    <property type="molecule type" value="Genomic_DNA"/>
</dbReference>